<accession>A0A0F9W297</accession>
<name>A0A0F9W297_9ZZZZ</name>
<dbReference type="InterPro" id="IPR006427">
    <property type="entry name" value="Portal_HK97"/>
</dbReference>
<reference evidence="2" key="1">
    <citation type="journal article" date="2015" name="Nature">
        <title>Complex archaea that bridge the gap between prokaryotes and eukaryotes.</title>
        <authorList>
            <person name="Spang A."/>
            <person name="Saw J.H."/>
            <person name="Jorgensen S.L."/>
            <person name="Zaremba-Niedzwiedzka K."/>
            <person name="Martijn J."/>
            <person name="Lind A.E."/>
            <person name="van Eijk R."/>
            <person name="Schleper C."/>
            <person name="Guy L."/>
            <person name="Ettema T.J."/>
        </authorList>
    </citation>
    <scope>NUCLEOTIDE SEQUENCE</scope>
</reference>
<dbReference type="AlphaFoldDB" id="A0A0F9W297"/>
<comment type="caution">
    <text evidence="2">The sequence shown here is derived from an EMBL/GenBank/DDBJ whole genome shotgun (WGS) entry which is preliminary data.</text>
</comment>
<gene>
    <name evidence="2" type="ORF">LCGC14_0336260</name>
</gene>
<dbReference type="InterPro" id="IPR006944">
    <property type="entry name" value="Phage/GTA_portal"/>
</dbReference>
<dbReference type="EMBL" id="LAZR01000242">
    <property type="protein sequence ID" value="KKN79771.1"/>
    <property type="molecule type" value="Genomic_DNA"/>
</dbReference>
<proteinExistence type="predicted"/>
<evidence type="ECO:0000313" key="2">
    <source>
        <dbReference type="EMBL" id="KKN79771.1"/>
    </source>
</evidence>
<sequence>MLDTLLGLAPQASHDSANRSDHDDFWYNDVGHRTTAGIRVSEESAMTFATVWACVNVVAQTISTLPAKVFDRSDPKSRVPVDHPLNEILSTNHKGDALGLTVRETMQLNLELWGASYAEIITTQRTGELVTLIPIPSKLVKPEFDRLGKRIYVLAGMGENNRAIPESRMLVLPGLSFDGQNFLSPIAFNRASIGLGVAVHTQSEAFFGNSAVMGGVIQGAPGKGLSEEKGKQFIDSINQHFRGPRSAYGWMLLRENMEMKQFDIPTDDAMYLGTRQQTKIDICGMFRVPLSMIQDLSKGTFNNTEQMELQWVRGGVTPRCIRIETAFNEKFLSGTPLFLKHNVNALARGDMKTRAEFYDRGVLTGWLTRAEVRELEDKPFIEGSQRLLVPQNMAVLDEEGNAIPVSGEPDQPLRIEGPPEESDDGDAQAQASADLVEAFRPAVEDAAKRLATKEIKAVTNAVKRLEKSGDRDKFKSWACQFYSDHVSFSQQAMAPITESFSGAAGCDPVTLSIHVATDCANQAYKNLSTFSGETGLPANFSEHAGPFQVASANELTTSILAAFSQALRGVSDDQSN</sequence>
<protein>
    <recommendedName>
        <fullName evidence="3">Portal protein</fullName>
    </recommendedName>
</protein>
<organism evidence="2">
    <name type="scientific">marine sediment metagenome</name>
    <dbReference type="NCBI Taxonomy" id="412755"/>
    <lineage>
        <taxon>unclassified sequences</taxon>
        <taxon>metagenomes</taxon>
        <taxon>ecological metagenomes</taxon>
    </lineage>
</organism>
<dbReference type="Pfam" id="PF04860">
    <property type="entry name" value="Phage_portal"/>
    <property type="match status" value="1"/>
</dbReference>
<evidence type="ECO:0000256" key="1">
    <source>
        <dbReference type="SAM" id="MobiDB-lite"/>
    </source>
</evidence>
<feature type="region of interest" description="Disordered" evidence="1">
    <location>
        <begin position="402"/>
        <end position="429"/>
    </location>
</feature>
<evidence type="ECO:0008006" key="3">
    <source>
        <dbReference type="Google" id="ProtNLM"/>
    </source>
</evidence>
<dbReference type="NCBIfam" id="TIGR01537">
    <property type="entry name" value="portal_HK97"/>
    <property type="match status" value="1"/>
</dbReference>